<dbReference type="GO" id="GO:0016758">
    <property type="term" value="F:hexosyltransferase activity"/>
    <property type="evidence" value="ECO:0007669"/>
    <property type="project" value="InterPro"/>
</dbReference>
<feature type="compositionally biased region" description="Acidic residues" evidence="14">
    <location>
        <begin position="1040"/>
        <end position="1049"/>
    </location>
</feature>
<feature type="compositionally biased region" description="Basic residues" evidence="14">
    <location>
        <begin position="1278"/>
        <end position="1289"/>
    </location>
</feature>
<evidence type="ECO:0000256" key="13">
    <source>
        <dbReference type="SAM" id="Coils"/>
    </source>
</evidence>
<dbReference type="EMBL" id="ML978187">
    <property type="protein sequence ID" value="KAF2030712.1"/>
    <property type="molecule type" value="Genomic_DNA"/>
</dbReference>
<feature type="region of interest" description="Disordered" evidence="14">
    <location>
        <begin position="1030"/>
        <end position="1091"/>
    </location>
</feature>
<organism evidence="18 19">
    <name type="scientific">Setomelanomma holmii</name>
    <dbReference type="NCBI Taxonomy" id="210430"/>
    <lineage>
        <taxon>Eukaryota</taxon>
        <taxon>Fungi</taxon>
        <taxon>Dikarya</taxon>
        <taxon>Ascomycota</taxon>
        <taxon>Pezizomycotina</taxon>
        <taxon>Dothideomycetes</taxon>
        <taxon>Pleosporomycetidae</taxon>
        <taxon>Pleosporales</taxon>
        <taxon>Pleosporineae</taxon>
        <taxon>Phaeosphaeriaceae</taxon>
        <taxon>Setomelanomma</taxon>
    </lineage>
</organism>
<dbReference type="Pfam" id="PF15613">
    <property type="entry name" value="WSD"/>
    <property type="match status" value="1"/>
</dbReference>
<evidence type="ECO:0000259" key="17">
    <source>
        <dbReference type="PROSITE" id="PS51136"/>
    </source>
</evidence>
<evidence type="ECO:0000256" key="11">
    <source>
        <dbReference type="ARBA" id="ARBA00023242"/>
    </source>
</evidence>
<feature type="transmembrane region" description="Helical" evidence="15">
    <location>
        <begin position="343"/>
        <end position="360"/>
    </location>
</feature>
<keyword evidence="19" id="KW-1185">Reference proteome</keyword>
<keyword evidence="6" id="KW-0808">Transferase</keyword>
<dbReference type="GO" id="GO:0031509">
    <property type="term" value="P:subtelomeric heterochromatin formation"/>
    <property type="evidence" value="ECO:0007669"/>
    <property type="project" value="TreeGrafter"/>
</dbReference>
<keyword evidence="13" id="KW-0175">Coiled coil</keyword>
<feature type="transmembrane region" description="Helical" evidence="15">
    <location>
        <begin position="98"/>
        <end position="120"/>
    </location>
</feature>
<dbReference type="GO" id="GO:0005634">
    <property type="term" value="C:nucleus"/>
    <property type="evidence" value="ECO:0007669"/>
    <property type="project" value="UniProtKB-SubCell"/>
</dbReference>
<dbReference type="PANTHER" id="PTHR32075:SF6">
    <property type="entry name" value="ISWI CHROMATIN-REMODELING COMPLEX SUBUNIT YPL216W-RELATED"/>
    <property type="match status" value="1"/>
</dbReference>
<feature type="domain" description="DDT" evidence="16">
    <location>
        <begin position="966"/>
        <end position="1029"/>
    </location>
</feature>
<dbReference type="PROSITE" id="PS50827">
    <property type="entry name" value="DDT"/>
    <property type="match status" value="1"/>
</dbReference>
<evidence type="ECO:0000256" key="9">
    <source>
        <dbReference type="ARBA" id="ARBA00022989"/>
    </source>
</evidence>
<evidence type="ECO:0000256" key="1">
    <source>
        <dbReference type="ARBA" id="ARBA00004123"/>
    </source>
</evidence>
<dbReference type="GO" id="GO:0000781">
    <property type="term" value="C:chromosome, telomeric region"/>
    <property type="evidence" value="ECO:0007669"/>
    <property type="project" value="GOC"/>
</dbReference>
<reference evidence="18" key="1">
    <citation type="journal article" date="2020" name="Stud. Mycol.">
        <title>101 Dothideomycetes genomes: a test case for predicting lifestyles and emergence of pathogens.</title>
        <authorList>
            <person name="Haridas S."/>
            <person name="Albert R."/>
            <person name="Binder M."/>
            <person name="Bloem J."/>
            <person name="Labutti K."/>
            <person name="Salamov A."/>
            <person name="Andreopoulos B."/>
            <person name="Baker S."/>
            <person name="Barry K."/>
            <person name="Bills G."/>
            <person name="Bluhm B."/>
            <person name="Cannon C."/>
            <person name="Castanera R."/>
            <person name="Culley D."/>
            <person name="Daum C."/>
            <person name="Ezra D."/>
            <person name="Gonzalez J."/>
            <person name="Henrissat B."/>
            <person name="Kuo A."/>
            <person name="Liang C."/>
            <person name="Lipzen A."/>
            <person name="Lutzoni F."/>
            <person name="Magnuson J."/>
            <person name="Mondo S."/>
            <person name="Nolan M."/>
            <person name="Ohm R."/>
            <person name="Pangilinan J."/>
            <person name="Park H.-J."/>
            <person name="Ramirez L."/>
            <person name="Alfaro M."/>
            <person name="Sun H."/>
            <person name="Tritt A."/>
            <person name="Yoshinaga Y."/>
            <person name="Zwiers L.-H."/>
            <person name="Turgeon B."/>
            <person name="Goodwin S."/>
            <person name="Spatafora J."/>
            <person name="Crous P."/>
            <person name="Grigoriev I."/>
        </authorList>
    </citation>
    <scope>NUCLEOTIDE SEQUENCE</scope>
    <source>
        <strain evidence="18">CBS 110217</strain>
    </source>
</reference>
<dbReference type="Pfam" id="PF10537">
    <property type="entry name" value="WAC_Acf1_DNA_bd"/>
    <property type="match status" value="1"/>
</dbReference>
<feature type="transmembrane region" description="Helical" evidence="15">
    <location>
        <begin position="397"/>
        <end position="427"/>
    </location>
</feature>
<dbReference type="PANTHER" id="PTHR32075">
    <property type="entry name" value="ISWI CHROMATIN-REMODELING COMPLEX SUBUNIT YPL216W-RELATED"/>
    <property type="match status" value="1"/>
</dbReference>
<dbReference type="GO" id="GO:0005789">
    <property type="term" value="C:endoplasmic reticulum membrane"/>
    <property type="evidence" value="ECO:0007669"/>
    <property type="project" value="UniProtKB-SubCell"/>
</dbReference>
<name>A0A9P4HC98_9PLEO</name>
<keyword evidence="9 15" id="KW-1133">Transmembrane helix</keyword>
<evidence type="ECO:0000259" key="16">
    <source>
        <dbReference type="PROSITE" id="PS50827"/>
    </source>
</evidence>
<evidence type="ECO:0000313" key="18">
    <source>
        <dbReference type="EMBL" id="KAF2030712.1"/>
    </source>
</evidence>
<evidence type="ECO:0000256" key="2">
    <source>
        <dbReference type="ARBA" id="ARBA00004477"/>
    </source>
</evidence>
<feature type="transmembrane region" description="Helical" evidence="15">
    <location>
        <begin position="315"/>
        <end position="336"/>
    </location>
</feature>
<evidence type="ECO:0000256" key="6">
    <source>
        <dbReference type="ARBA" id="ARBA00022679"/>
    </source>
</evidence>
<dbReference type="InterPro" id="IPR013136">
    <property type="entry name" value="WSTF_Acf1_Cbp146"/>
</dbReference>
<evidence type="ECO:0000256" key="4">
    <source>
        <dbReference type="ARBA" id="ARBA00008715"/>
    </source>
</evidence>
<evidence type="ECO:0000256" key="8">
    <source>
        <dbReference type="ARBA" id="ARBA00022824"/>
    </source>
</evidence>
<dbReference type="InterPro" id="IPR028941">
    <property type="entry name" value="WHIM2_dom"/>
</dbReference>
<comment type="subcellular location">
    <subcellularLocation>
        <location evidence="2">Endoplasmic reticulum membrane</location>
        <topology evidence="2">Multi-pass membrane protein</topology>
    </subcellularLocation>
    <subcellularLocation>
        <location evidence="1 12">Nucleus</location>
    </subcellularLocation>
</comment>
<dbReference type="PROSITE" id="PS51136">
    <property type="entry name" value="WAC"/>
    <property type="match status" value="1"/>
</dbReference>
<keyword evidence="10 15" id="KW-0472">Membrane</keyword>
<dbReference type="GO" id="GO:0000785">
    <property type="term" value="C:chromatin"/>
    <property type="evidence" value="ECO:0007669"/>
    <property type="project" value="UniProtKB-ARBA"/>
</dbReference>
<feature type="transmembrane region" description="Helical" evidence="15">
    <location>
        <begin position="219"/>
        <end position="243"/>
    </location>
</feature>
<feature type="transmembrane region" description="Helical" evidence="15">
    <location>
        <begin position="447"/>
        <end position="467"/>
    </location>
</feature>
<comment type="pathway">
    <text evidence="3">Protein modification; protein glycosylation.</text>
</comment>
<evidence type="ECO:0000256" key="15">
    <source>
        <dbReference type="SAM" id="Phobius"/>
    </source>
</evidence>
<comment type="similarity">
    <text evidence="4">Belongs to the ALG6/ALG8 glucosyltransferase family.</text>
</comment>
<feature type="transmembrane region" description="Helical" evidence="15">
    <location>
        <begin position="126"/>
        <end position="144"/>
    </location>
</feature>
<evidence type="ECO:0000256" key="12">
    <source>
        <dbReference type="PROSITE-ProRule" id="PRU00475"/>
    </source>
</evidence>
<feature type="transmembrane region" description="Helical" evidence="15">
    <location>
        <begin position="474"/>
        <end position="495"/>
    </location>
</feature>
<dbReference type="InterPro" id="IPR018501">
    <property type="entry name" value="DDT_dom"/>
</dbReference>
<keyword evidence="8" id="KW-0256">Endoplasmic reticulum</keyword>
<feature type="transmembrane region" description="Helical" evidence="15">
    <location>
        <begin position="188"/>
        <end position="207"/>
    </location>
</feature>
<feature type="region of interest" description="Disordered" evidence="14">
    <location>
        <begin position="1542"/>
        <end position="1565"/>
    </location>
</feature>
<gene>
    <name evidence="18" type="ORF">EK21DRAFT_111589</name>
</gene>
<accession>A0A9P4HC98</accession>
<keyword evidence="11 12" id="KW-0539">Nucleus</keyword>
<evidence type="ECO:0000256" key="3">
    <source>
        <dbReference type="ARBA" id="ARBA00004922"/>
    </source>
</evidence>
<keyword evidence="5" id="KW-0328">Glycosyltransferase</keyword>
<dbReference type="Pfam" id="PF03155">
    <property type="entry name" value="Alg6_Alg8"/>
    <property type="match status" value="1"/>
</dbReference>
<dbReference type="InterPro" id="IPR004856">
    <property type="entry name" value="Glyco_trans_ALG6/ALG8"/>
</dbReference>
<protein>
    <submittedName>
        <fullName evidence="18">Uncharacterized protein</fullName>
    </submittedName>
</protein>
<evidence type="ECO:0000256" key="10">
    <source>
        <dbReference type="ARBA" id="ARBA00023136"/>
    </source>
</evidence>
<feature type="region of interest" description="Disordered" evidence="14">
    <location>
        <begin position="1256"/>
        <end position="1313"/>
    </location>
</feature>
<evidence type="ECO:0000256" key="7">
    <source>
        <dbReference type="ARBA" id="ARBA00022692"/>
    </source>
</evidence>
<feature type="compositionally biased region" description="Basic residues" evidence="14">
    <location>
        <begin position="1550"/>
        <end position="1565"/>
    </location>
</feature>
<evidence type="ECO:0000313" key="19">
    <source>
        <dbReference type="Proteomes" id="UP000799777"/>
    </source>
</evidence>
<dbReference type="OrthoDB" id="1689333at2759"/>
<evidence type="ECO:0000256" key="14">
    <source>
        <dbReference type="SAM" id="MobiDB-lite"/>
    </source>
</evidence>
<dbReference type="Pfam" id="PF02791">
    <property type="entry name" value="DDT"/>
    <property type="match status" value="1"/>
</dbReference>
<comment type="caution">
    <text evidence="18">The sequence shown here is derived from an EMBL/GenBank/DDBJ whole genome shotgun (WGS) entry which is preliminary data.</text>
</comment>
<feature type="domain" description="WAC" evidence="17">
    <location>
        <begin position="513"/>
        <end position="647"/>
    </location>
</feature>
<sequence length="1565" mass="179399">MSELYPSIAQCAIVATALKVLLFPAYKSTDFEVHRNWLALTHSLPVKEWYYEKTSEWTLDYPPFFAYFEWLMSQVAAYIDPALLNVKDLEYDSWQTIYFQRATVIVTELVLVNALHLYVRTSKSKITAHAAALSVLLSPGLLIIDHIHFQYNGFMYGILVLSMVLARNNSTLLLSGLLFAVLLCFKHIYLYLAPAYFVYLLRAYCLGQRGGFPYFNIRFFNCVKLGVGIVAIFASAFGPFALWGQMEQVFRRLFPFSRGLCHAYWAPNVWAMYSFTDRVLIYVAPRLELPVNQEAVNSVTRGLVGDTSFAVLPDVVPLTCFLLTLGAQIPVLLRLLYKPKWEAFVGAVTLCGYSSFLFGWHVHEKAILLVIIPFSLIALHDRRFFGAFRPLAVAGHVSLFPLLFTAAEFPVKTVYTIFWLVLFLLAFDRLAPASPQPRIFLLDRFSFLYIALSIPLITYCSLVHGLIFGTRLEFLPLMFTSSYSAIGVVGSWVLYKRRPVKFESLPKFIDDNTEVWTIDQTGEVFVDYEKFLNRRDFYKQASTRGIDTILKFTCESTGHAGFTFFEAKESEVRSTPVLEKGSLIVTTPQSEASKEINSILQEALRSRVLDYVQFQDTSRMDDLVNDVFDHFKEHFLINDRVSIESDNGRRYGVITAINDVSRLPMFSGQSMDDSIRSYAYEITLDDTDEKVTKYKASEIQRDRKVYSKLIFKQYLRHTTTREPWTGAPWMVKEHLAKRYNIPTKMPDDKTREAILAQKKAANSRLTNGTSPPMQQAYPQHAPNGHAPQVNGHRPQLPPLGQGQGQAQFVNFSANGPQQYQQHQQHHYPAHMHGPPPHLPNFPPPHMIYTSGPPHGPPVYQPYLIAHNNVGPLPYLRHGLPNPIPTMNQPFQTSFVHNPPAARTNLPQPQQAPQLARPFEPVKYPMEDLEIKQPRIEPVRPSLKFFSDDVPEGVEPPSDEKKTGILMKSVGPLLCAWETLNVHDTVYMLDSFTFDDFVGAMRFASEEEDCELFVEVHCSILKQIVSSSGKIQTPLPKMAEADEEEEDDDSSKESTPTPEPEPPKRTTRASLRKSGAQEIVKQRTPTPEPPKELHKAEQFVAEFNWIEQCRTRNFREGGWQAMVVALLHRLSFDPIQKDSCDDILAQLVPPEEEPTIESITNNYVHLEVNLRILALELILRLTVATEAFRDQLIAASQEMTRLRKEKIEFQRKRKELADELFKLDLERKIHLPANTPASPTDTKENDDVDISMTSTASDVKENAEAENNDQDEPSSVAKARLRHTSKNKRKAAAEEARKEKAKKAKQEAEKTKNQKEWEKLLDSIEKKKDELKECEANINELDDDLRETLVHRSKVLGKDRFLNKYYWFEHNGMPFSGVPNSSTAEYGYANGRIWVQGPDEYELQPNLEEPAISQDRQRFGFDIPQRKRKEEGETHLSKSTEWAYYDDPEDIDKLLAWLDERGVREKSLRKELQAFRDRIAEYMRIMKKHLAEPEQKTDDEDDEDTKTRISTRNKTYIEKESAKDRCLLWTNSIMRDEYGYNHAEEYEPPRKGKAKPVKAAKGKGRR</sequence>
<feature type="transmembrane region" description="Helical" evidence="15">
    <location>
        <begin position="7"/>
        <end position="26"/>
    </location>
</feature>
<feature type="coiled-coil region" evidence="13">
    <location>
        <begin position="1184"/>
        <end position="1218"/>
    </location>
</feature>
<proteinExistence type="inferred from homology"/>
<feature type="compositionally biased region" description="Basic and acidic residues" evidence="14">
    <location>
        <begin position="1290"/>
        <end position="1313"/>
    </location>
</feature>
<evidence type="ECO:0000256" key="5">
    <source>
        <dbReference type="ARBA" id="ARBA00022676"/>
    </source>
</evidence>
<keyword evidence="7 15" id="KW-0812">Transmembrane</keyword>
<dbReference type="Proteomes" id="UP000799777">
    <property type="component" value="Unassembled WGS sequence"/>
</dbReference>